<dbReference type="EMBL" id="KZ826088">
    <property type="protein sequence ID" value="PYH88490.1"/>
    <property type="molecule type" value="Genomic_DNA"/>
</dbReference>
<dbReference type="VEuPathDB" id="FungiDB:BO71DRAFT_365295"/>
<feature type="chain" id="PRO_5016360417" evidence="1">
    <location>
        <begin position="18"/>
        <end position="187"/>
    </location>
</feature>
<feature type="signal peptide" evidence="1">
    <location>
        <begin position="1"/>
        <end position="17"/>
    </location>
</feature>
<sequence length="187" mass="20540">MALLLLALPLAYASTYASVRSTDGLIVSEVSHTFYGYPDNDPPGSTIAYDCGRGFTAAGSGTYEDPLTFASAPNEFDLCEIIYDPYLRKYLRHEDYCVQCASDWDNGDTYHIDIWTGSNTISGGDDQIGCEMRLTPRAGPLGIMRNPSEDLTVDEAPLYTVIVDGSCGMTALCNVDHVYPDYNLDDW</sequence>
<evidence type="ECO:0000313" key="3">
    <source>
        <dbReference type="Proteomes" id="UP000247810"/>
    </source>
</evidence>
<organism evidence="2 3">
    <name type="scientific">Aspergillus ellipticus CBS 707.79</name>
    <dbReference type="NCBI Taxonomy" id="1448320"/>
    <lineage>
        <taxon>Eukaryota</taxon>
        <taxon>Fungi</taxon>
        <taxon>Dikarya</taxon>
        <taxon>Ascomycota</taxon>
        <taxon>Pezizomycotina</taxon>
        <taxon>Eurotiomycetes</taxon>
        <taxon>Eurotiomycetidae</taxon>
        <taxon>Eurotiales</taxon>
        <taxon>Aspergillaceae</taxon>
        <taxon>Aspergillus</taxon>
        <taxon>Aspergillus subgen. Circumdati</taxon>
    </lineage>
</organism>
<dbReference type="Proteomes" id="UP000247810">
    <property type="component" value="Unassembled WGS sequence"/>
</dbReference>
<protein>
    <submittedName>
        <fullName evidence="2">Uncharacterized protein</fullName>
    </submittedName>
</protein>
<reference evidence="2 3" key="1">
    <citation type="submission" date="2018-02" db="EMBL/GenBank/DDBJ databases">
        <title>The genomes of Aspergillus section Nigri reveals drivers in fungal speciation.</title>
        <authorList>
            <consortium name="DOE Joint Genome Institute"/>
            <person name="Vesth T.C."/>
            <person name="Nybo J."/>
            <person name="Theobald S."/>
            <person name="Brandl J."/>
            <person name="Frisvad J.C."/>
            <person name="Nielsen K.F."/>
            <person name="Lyhne E.K."/>
            <person name="Kogle M.E."/>
            <person name="Kuo A."/>
            <person name="Riley R."/>
            <person name="Clum A."/>
            <person name="Nolan M."/>
            <person name="Lipzen A."/>
            <person name="Salamov A."/>
            <person name="Henrissat B."/>
            <person name="Wiebenga A."/>
            <person name="De vries R.P."/>
            <person name="Grigoriev I.V."/>
            <person name="Mortensen U.H."/>
            <person name="Andersen M.R."/>
            <person name="Baker S.E."/>
        </authorList>
    </citation>
    <scope>NUCLEOTIDE SEQUENCE [LARGE SCALE GENOMIC DNA]</scope>
    <source>
        <strain evidence="2 3">CBS 707.79</strain>
    </source>
</reference>
<accession>A0A319CUQ9</accession>
<evidence type="ECO:0000256" key="1">
    <source>
        <dbReference type="SAM" id="SignalP"/>
    </source>
</evidence>
<name>A0A319CUQ9_9EURO</name>
<gene>
    <name evidence="2" type="ORF">BO71DRAFT_365295</name>
</gene>
<dbReference type="OrthoDB" id="5332384at2759"/>
<evidence type="ECO:0000313" key="2">
    <source>
        <dbReference type="EMBL" id="PYH88490.1"/>
    </source>
</evidence>
<keyword evidence="1" id="KW-0732">Signal</keyword>
<keyword evidence="3" id="KW-1185">Reference proteome</keyword>
<proteinExistence type="predicted"/>
<dbReference type="AlphaFoldDB" id="A0A319CUQ9"/>